<dbReference type="FunFam" id="3.40.1030.10:FF:000003">
    <property type="entry name" value="Pyrimidine-nucleoside phosphorylase"/>
    <property type="match status" value="1"/>
</dbReference>
<evidence type="ECO:0000256" key="5">
    <source>
        <dbReference type="ARBA" id="ARBA00011889"/>
    </source>
</evidence>
<comment type="similarity">
    <text evidence="3">Belongs to the thymidine/pyrimidine-nucleoside phosphorylase family.</text>
</comment>
<dbReference type="InterPro" id="IPR035902">
    <property type="entry name" value="Nuc_phospho_transferase"/>
</dbReference>
<dbReference type="InterPro" id="IPR017872">
    <property type="entry name" value="Pyrmidine_PPase_CS"/>
</dbReference>
<dbReference type="GO" id="GO:0009032">
    <property type="term" value="F:thymidine phosphorylase activity"/>
    <property type="evidence" value="ECO:0007669"/>
    <property type="project" value="TreeGrafter"/>
</dbReference>
<dbReference type="RefSeq" id="WP_060928790.1">
    <property type="nucleotide sequence ID" value="NZ_KQ955244.1"/>
</dbReference>
<dbReference type="InterPro" id="IPR036566">
    <property type="entry name" value="PYNP-like_C_sf"/>
</dbReference>
<sequence>MRIVDIIEKKKDKKELSDEEIQFWIDGVVDGSIKDYQTSALLMAIVLNGMNDRETTKLAHAMMKSGDVLDLSSIEGIKADKHSTGGVGDKTTLALSPMVASCGVKIAKMSGRALGHTGGTIDKLESIQGFRTDISQEDFIKQVREIGLALVGQSGHLVPADKKLYALRDVTATVDSIPLIASSIMSKKLASGSDTILLDVKYGEGAFMSTVSDARKLAETMIKIGKALGRNTMAIITDMNQPLGNTIGNALEVREAIETVRGHGAEDFKELCMGAGEIILVQAKVAKTKEEARSLLEDAINSGRAFEKLKEMVAYQKGNVNQIENPDLLPKAKYVSEIKSKEEGYLADIHALGLGLCAMKLGAGRKKKEDEINYAVGLDLKKKRGDFVKKGETLCLVHHDYPLEDDWLNDFYACFSYADKKIEKRPIIEEIIS</sequence>
<feature type="domain" description="Pyrimidine nucleoside phosphorylase C-terminal" evidence="11">
    <location>
        <begin position="345"/>
        <end position="418"/>
    </location>
</feature>
<dbReference type="NCBIfam" id="NF004490">
    <property type="entry name" value="PRK05820.1"/>
    <property type="match status" value="1"/>
</dbReference>
<dbReference type="GO" id="GO:0004645">
    <property type="term" value="F:1,4-alpha-oligoglucan phosphorylase activity"/>
    <property type="evidence" value="ECO:0007669"/>
    <property type="project" value="InterPro"/>
</dbReference>
<dbReference type="Proteomes" id="UP000070383">
    <property type="component" value="Unassembled WGS sequence"/>
</dbReference>
<gene>
    <name evidence="12" type="ORF">HMPREF3200_00010</name>
</gene>
<evidence type="ECO:0000313" key="12">
    <source>
        <dbReference type="EMBL" id="KWZ79431.1"/>
    </source>
</evidence>
<dbReference type="SUPFAM" id="SSF47648">
    <property type="entry name" value="Nucleoside phosphorylase/phosphoribosyltransferase N-terminal domain"/>
    <property type="match status" value="1"/>
</dbReference>
<comment type="function">
    <text evidence="2">Catalyzes phosphorolysis of the pyrimidine nucleosides uridine, thymidine and 2'-deoxyuridine with the formation of the corresponding pyrimidine base and ribose-1-phosphate.</text>
</comment>
<comment type="catalytic activity">
    <reaction evidence="1">
        <text>2'-deoxyuridine + phosphate = 2-deoxy-alpha-D-ribose 1-phosphate + uracil</text>
        <dbReference type="Rhea" id="RHEA:22824"/>
        <dbReference type="ChEBI" id="CHEBI:16450"/>
        <dbReference type="ChEBI" id="CHEBI:17568"/>
        <dbReference type="ChEBI" id="CHEBI:43474"/>
        <dbReference type="ChEBI" id="CHEBI:57259"/>
        <dbReference type="EC" id="2.4.2.2"/>
    </reaction>
</comment>
<dbReference type="PANTHER" id="PTHR10515:SF0">
    <property type="entry name" value="THYMIDINE PHOSPHORYLASE"/>
    <property type="match status" value="1"/>
</dbReference>
<dbReference type="GO" id="GO:0005829">
    <property type="term" value="C:cytosol"/>
    <property type="evidence" value="ECO:0007669"/>
    <property type="project" value="TreeGrafter"/>
</dbReference>
<dbReference type="NCBIfam" id="TIGR02644">
    <property type="entry name" value="Y_phosphoryl"/>
    <property type="match status" value="1"/>
</dbReference>
<protein>
    <recommendedName>
        <fullName evidence="6">Pyrimidine-nucleoside phosphorylase</fullName>
        <ecNumber evidence="5">2.4.2.2</ecNumber>
    </recommendedName>
</protein>
<evidence type="ECO:0000256" key="10">
    <source>
        <dbReference type="ARBA" id="ARBA00048525"/>
    </source>
</evidence>
<dbReference type="AlphaFoldDB" id="A0A133KIN0"/>
<evidence type="ECO:0000256" key="4">
    <source>
        <dbReference type="ARBA" id="ARBA00011738"/>
    </source>
</evidence>
<dbReference type="PANTHER" id="PTHR10515">
    <property type="entry name" value="THYMIDINE PHOSPHORYLASE"/>
    <property type="match status" value="1"/>
</dbReference>
<dbReference type="Gene3D" id="1.20.970.10">
    <property type="entry name" value="Transferase, Pyrimidine Nucleoside Phosphorylase, Chain C"/>
    <property type="match status" value="1"/>
</dbReference>
<dbReference type="SUPFAM" id="SSF54680">
    <property type="entry name" value="Pyrimidine nucleoside phosphorylase C-terminal domain"/>
    <property type="match status" value="1"/>
</dbReference>
<dbReference type="InterPro" id="IPR013102">
    <property type="entry name" value="PYNP_C"/>
</dbReference>
<dbReference type="InterPro" id="IPR036320">
    <property type="entry name" value="Glycosyl_Trfase_fam3_N_dom_sf"/>
</dbReference>
<dbReference type="PIRSF" id="PIRSF000478">
    <property type="entry name" value="TP_PyNP"/>
    <property type="match status" value="1"/>
</dbReference>
<dbReference type="PROSITE" id="PS00647">
    <property type="entry name" value="THYMID_PHOSPHORYLASE"/>
    <property type="match status" value="1"/>
</dbReference>
<comment type="catalytic activity">
    <reaction evidence="10">
        <text>thymidine + phosphate = 2-deoxy-alpha-D-ribose 1-phosphate + thymine</text>
        <dbReference type="Rhea" id="RHEA:16037"/>
        <dbReference type="ChEBI" id="CHEBI:17748"/>
        <dbReference type="ChEBI" id="CHEBI:17821"/>
        <dbReference type="ChEBI" id="CHEBI:43474"/>
        <dbReference type="ChEBI" id="CHEBI:57259"/>
        <dbReference type="EC" id="2.4.2.2"/>
    </reaction>
</comment>
<dbReference type="EMBL" id="LRPM01000001">
    <property type="protein sequence ID" value="KWZ79431.1"/>
    <property type="molecule type" value="Genomic_DNA"/>
</dbReference>
<evidence type="ECO:0000256" key="7">
    <source>
        <dbReference type="ARBA" id="ARBA00022676"/>
    </source>
</evidence>
<organism evidence="12 13">
    <name type="scientific">Anaerococcus tetradius</name>
    <dbReference type="NCBI Taxonomy" id="33036"/>
    <lineage>
        <taxon>Bacteria</taxon>
        <taxon>Bacillati</taxon>
        <taxon>Bacillota</taxon>
        <taxon>Tissierellia</taxon>
        <taxon>Tissierellales</taxon>
        <taxon>Peptoniphilaceae</taxon>
        <taxon>Anaerococcus</taxon>
    </lineage>
</organism>
<evidence type="ECO:0000256" key="9">
    <source>
        <dbReference type="ARBA" id="ARBA00048453"/>
    </source>
</evidence>
<dbReference type="PATRIC" id="fig|33036.3.peg.10"/>
<dbReference type="InterPro" id="IPR000053">
    <property type="entry name" value="Thymidine/pyrmidine_PPase"/>
</dbReference>
<dbReference type="Gene3D" id="3.40.1030.10">
    <property type="entry name" value="Nucleoside phosphorylase/phosphoribosyltransferase catalytic domain"/>
    <property type="match status" value="1"/>
</dbReference>
<dbReference type="InterPro" id="IPR000312">
    <property type="entry name" value="Glycosyl_Trfase_fam3"/>
</dbReference>
<evidence type="ECO:0000256" key="3">
    <source>
        <dbReference type="ARBA" id="ARBA00006915"/>
    </source>
</evidence>
<dbReference type="GO" id="GO:0006206">
    <property type="term" value="P:pyrimidine nucleobase metabolic process"/>
    <property type="evidence" value="ECO:0007669"/>
    <property type="project" value="InterPro"/>
</dbReference>
<evidence type="ECO:0000256" key="8">
    <source>
        <dbReference type="ARBA" id="ARBA00022679"/>
    </source>
</evidence>
<dbReference type="InterPro" id="IPR018090">
    <property type="entry name" value="Pyrmidine_PPas_bac/euk"/>
</dbReference>
<comment type="subunit">
    <text evidence="4">Homodimer.</text>
</comment>
<dbReference type="EC" id="2.4.2.2" evidence="5"/>
<accession>A0A133KIN0</accession>
<evidence type="ECO:0000259" key="11">
    <source>
        <dbReference type="SMART" id="SM00941"/>
    </source>
</evidence>
<reference evidence="13" key="1">
    <citation type="submission" date="2016-01" db="EMBL/GenBank/DDBJ databases">
        <authorList>
            <person name="Mitreva M."/>
            <person name="Pepin K.H."/>
            <person name="Mihindukulasuriya K.A."/>
            <person name="Fulton R."/>
            <person name="Fronick C."/>
            <person name="O'Laughlin M."/>
            <person name="Miner T."/>
            <person name="Herter B."/>
            <person name="Rosa B.A."/>
            <person name="Cordes M."/>
            <person name="Tomlinson C."/>
            <person name="Wollam A."/>
            <person name="Palsikar V.B."/>
            <person name="Mardis E.R."/>
            <person name="Wilson R.K."/>
        </authorList>
    </citation>
    <scope>NUCLEOTIDE SEQUENCE [LARGE SCALE GENOMIC DNA]</scope>
    <source>
        <strain evidence="13">MJR8151</strain>
    </source>
</reference>
<evidence type="ECO:0000256" key="6">
    <source>
        <dbReference type="ARBA" id="ARBA00014680"/>
    </source>
</evidence>
<dbReference type="Pfam" id="PF02885">
    <property type="entry name" value="Glycos_trans_3N"/>
    <property type="match status" value="1"/>
</dbReference>
<proteinExistence type="inferred from homology"/>
<dbReference type="Pfam" id="PF07831">
    <property type="entry name" value="PYNP_C"/>
    <property type="match status" value="1"/>
</dbReference>
<evidence type="ECO:0000256" key="1">
    <source>
        <dbReference type="ARBA" id="ARBA00001066"/>
    </source>
</evidence>
<dbReference type="Pfam" id="PF00591">
    <property type="entry name" value="Glycos_transf_3"/>
    <property type="match status" value="1"/>
</dbReference>
<dbReference type="SUPFAM" id="SSF52418">
    <property type="entry name" value="Nucleoside phosphorylase/phosphoribosyltransferase catalytic domain"/>
    <property type="match status" value="1"/>
</dbReference>
<evidence type="ECO:0000313" key="13">
    <source>
        <dbReference type="Proteomes" id="UP000070383"/>
    </source>
</evidence>
<dbReference type="STRING" id="33036.HMPREF3200_00010"/>
<dbReference type="InterPro" id="IPR017459">
    <property type="entry name" value="Glycosyl_Trfase_fam3_N_dom"/>
</dbReference>
<dbReference type="Gene3D" id="3.90.1170.30">
    <property type="entry name" value="Pyrimidine nucleoside phosphorylase-like, C-terminal domain"/>
    <property type="match status" value="1"/>
</dbReference>
<keyword evidence="8" id="KW-0808">Transferase</keyword>
<keyword evidence="13" id="KW-1185">Reference proteome</keyword>
<dbReference type="SMART" id="SM00941">
    <property type="entry name" value="PYNP_C"/>
    <property type="match status" value="1"/>
</dbReference>
<dbReference type="OrthoDB" id="9763887at2"/>
<keyword evidence="7" id="KW-0328">Glycosyltransferase</keyword>
<dbReference type="NCBIfam" id="NF004747">
    <property type="entry name" value="PRK06078.1"/>
    <property type="match status" value="1"/>
</dbReference>
<name>A0A133KIN0_9FIRM</name>
<dbReference type="GO" id="GO:0006213">
    <property type="term" value="P:pyrimidine nucleoside metabolic process"/>
    <property type="evidence" value="ECO:0007669"/>
    <property type="project" value="InterPro"/>
</dbReference>
<comment type="catalytic activity">
    <reaction evidence="9">
        <text>uridine + phosphate = alpha-D-ribose 1-phosphate + uracil</text>
        <dbReference type="Rhea" id="RHEA:24388"/>
        <dbReference type="ChEBI" id="CHEBI:16704"/>
        <dbReference type="ChEBI" id="CHEBI:17568"/>
        <dbReference type="ChEBI" id="CHEBI:43474"/>
        <dbReference type="ChEBI" id="CHEBI:57720"/>
        <dbReference type="EC" id="2.4.2.2"/>
    </reaction>
</comment>
<comment type="caution">
    <text evidence="12">The sequence shown here is derived from an EMBL/GenBank/DDBJ whole genome shotgun (WGS) entry which is preliminary data.</text>
</comment>
<evidence type="ECO:0000256" key="2">
    <source>
        <dbReference type="ARBA" id="ARBA00003877"/>
    </source>
</evidence>